<gene>
    <name evidence="2" type="ORF">FH063_001330</name>
</gene>
<accession>A0A5B0KX43</accession>
<name>A0A5B0KX43_9PROT</name>
<organism evidence="2 3">
    <name type="scientific">Azospirillum argentinense</name>
    <dbReference type="NCBI Taxonomy" id="2970906"/>
    <lineage>
        <taxon>Bacteria</taxon>
        <taxon>Pseudomonadati</taxon>
        <taxon>Pseudomonadota</taxon>
        <taxon>Alphaproteobacteria</taxon>
        <taxon>Rhodospirillales</taxon>
        <taxon>Azospirillaceae</taxon>
        <taxon>Azospirillum</taxon>
    </lineage>
</organism>
<dbReference type="RefSeq" id="WP_176025228.1">
    <property type="nucleotide sequence ID" value="NZ_VEWN01000002.1"/>
</dbReference>
<reference evidence="2 3" key="1">
    <citation type="submission" date="2019-07" db="EMBL/GenBank/DDBJ databases">
        <title>Genome sequencing of the stress-tolerant strain Azospirillum brasilense Az19.</title>
        <authorList>
            <person name="Maroniche G.A."/>
            <person name="Garcia J.E."/>
            <person name="Pagnussat L."/>
            <person name="Amenta M."/>
            <person name="Creus C.M."/>
        </authorList>
    </citation>
    <scope>NUCLEOTIDE SEQUENCE [LARGE SCALE GENOMIC DNA]</scope>
    <source>
        <strain evidence="2 3">Az19</strain>
    </source>
</reference>
<feature type="compositionally biased region" description="Pro residues" evidence="1">
    <location>
        <begin position="24"/>
        <end position="44"/>
    </location>
</feature>
<evidence type="ECO:0000256" key="1">
    <source>
        <dbReference type="SAM" id="MobiDB-lite"/>
    </source>
</evidence>
<comment type="caution">
    <text evidence="2">The sequence shown here is derived from an EMBL/GenBank/DDBJ whole genome shotgun (WGS) entry which is preliminary data.</text>
</comment>
<dbReference type="Proteomes" id="UP000325333">
    <property type="component" value="Unassembled WGS sequence"/>
</dbReference>
<evidence type="ECO:0000313" key="3">
    <source>
        <dbReference type="Proteomes" id="UP000325333"/>
    </source>
</evidence>
<evidence type="ECO:0000313" key="2">
    <source>
        <dbReference type="EMBL" id="KAA1057162.1"/>
    </source>
</evidence>
<dbReference type="EMBL" id="VEWN01000002">
    <property type="protein sequence ID" value="KAA1057162.1"/>
    <property type="molecule type" value="Genomic_DNA"/>
</dbReference>
<sequence>MLRRWTFSPLRNAEGGSGSGGDPAPAPTPTPAPAPAPSPTPTAPSRPDWLPEDQWDATSGKPKADIAAALKSHQQAAERAGQVPADAAAYKVELPTDLKLPEGMKFEVAETDPLLSAARTWAHQAGLTQDQFSGLMGLRAQMDAAAQEAAATAMQAEVQALGDKATDRIDGATTFLRSKLPADQFDALKGAITTAKGVEAVETLMKLASGPQLPGSGGGPASESVSTEDYYKNLFNSK</sequence>
<dbReference type="AlphaFoldDB" id="A0A5B0KX43"/>
<proteinExistence type="predicted"/>
<feature type="region of interest" description="Disordered" evidence="1">
    <location>
        <begin position="1"/>
        <end position="62"/>
    </location>
</feature>
<protein>
    <submittedName>
        <fullName evidence="2">Uncharacterized protein</fullName>
    </submittedName>
</protein>